<keyword evidence="5" id="KW-1185">Reference proteome</keyword>
<feature type="chain" id="PRO_5005890948" evidence="3">
    <location>
        <begin position="27"/>
        <end position="721"/>
    </location>
</feature>
<keyword evidence="2" id="KW-0472">Membrane</keyword>
<accession>A0A0N4Z1A8</accession>
<feature type="compositionally biased region" description="Basic residues" evidence="1">
    <location>
        <begin position="635"/>
        <end position="653"/>
    </location>
</feature>
<proteinExistence type="predicted"/>
<evidence type="ECO:0000259" key="4">
    <source>
        <dbReference type="Pfam" id="PF24486"/>
    </source>
</evidence>
<keyword evidence="2" id="KW-1133">Transmembrane helix</keyword>
<protein>
    <submittedName>
        <fullName evidence="6">EGF-like domain-containing protein</fullName>
    </submittedName>
</protein>
<sequence length="721" mass="82064">MIMCWNKYYIGLQIVLISFVLVNVVAEDDKTYITVSIKGIKGTTTKEDVKIDEVTETISEIPEIKEKKFRNIKVIRINMKNFDENDGVKVKFYLTGSVPESKFLTTIASDGSIFSKLINDKELVCHESTCNNGVVIISSTQINNRNEFSNGINAFYVVFTSNKKFYPLRKINFIEGLNKLIRCPFKNKWMKDNTLLKYDIAPAYSDKVLINNPANHLLVPTQRTKVNESIMECGSLRFKGEIVLTIGYNLQIIGGNIDSKTIKKSLKNNIHFDCIGVTSGVESQYDNIQYIPITSSFDYMQRIFLKKKEFFKDSIALLYTKARVSSLNKKESNEIEPTCVIKHEEPTINYEVEIVNEGLNRKNISLKNLTYTELFEIDISNDKSTEFEKIKNIECVVKQTQGDEIHQDVTEYYSNKYQTYIVKQKYDNNGAIDLNSNYFKKFNNGIKYNNFSMFGLYKCITVDNKYVESLPPNYQGDPKYFIILPKNNANLDVDINEITEEKVREKARCLIDRENFGKLHKITYIGQDGKKNESLLSAIHNSNGNFVKNKNEIVYQKKIEDKSSLVCTYHTDFLIEFTITLKLEHKGDESSSTTSPHIPTSDLTSIIISSVVAVGFIAIAVIVAFILLRRRHRRRKRRGLGKNKKRGKGKGKGNRKDTSKMSLSKSKSNSSSSSFGMSKANFKAKSAVGSVSNTEESIEDPNKESKSSLVGSKETLHLTTK</sequence>
<evidence type="ECO:0000313" key="6">
    <source>
        <dbReference type="WBParaSite" id="PTRK_0000048300.2"/>
    </source>
</evidence>
<dbReference type="Pfam" id="PF24486">
    <property type="entry name" value="DUF7583"/>
    <property type="match status" value="1"/>
</dbReference>
<feature type="transmembrane region" description="Helical" evidence="2">
    <location>
        <begin position="606"/>
        <end position="628"/>
    </location>
</feature>
<name>A0A0N4Z1A8_PARTI</name>
<evidence type="ECO:0000256" key="1">
    <source>
        <dbReference type="SAM" id="MobiDB-lite"/>
    </source>
</evidence>
<evidence type="ECO:0000313" key="5">
    <source>
        <dbReference type="Proteomes" id="UP000038045"/>
    </source>
</evidence>
<dbReference type="AlphaFoldDB" id="A0A0N4Z1A8"/>
<feature type="region of interest" description="Disordered" evidence="1">
    <location>
        <begin position="635"/>
        <end position="721"/>
    </location>
</feature>
<keyword evidence="2" id="KW-0812">Transmembrane</keyword>
<dbReference type="WBParaSite" id="PTRK_0000048300.2">
    <property type="protein sequence ID" value="PTRK_0000048300.2"/>
    <property type="gene ID" value="PTRK_0000048300"/>
</dbReference>
<feature type="domain" description="DUF7583" evidence="4">
    <location>
        <begin position="493"/>
        <end position="580"/>
    </location>
</feature>
<feature type="signal peptide" evidence="3">
    <location>
        <begin position="1"/>
        <end position="26"/>
    </location>
</feature>
<organism evidence="5 6">
    <name type="scientific">Parastrongyloides trichosuri</name>
    <name type="common">Possum-specific nematode worm</name>
    <dbReference type="NCBI Taxonomy" id="131310"/>
    <lineage>
        <taxon>Eukaryota</taxon>
        <taxon>Metazoa</taxon>
        <taxon>Ecdysozoa</taxon>
        <taxon>Nematoda</taxon>
        <taxon>Chromadorea</taxon>
        <taxon>Rhabditida</taxon>
        <taxon>Tylenchina</taxon>
        <taxon>Panagrolaimomorpha</taxon>
        <taxon>Strongyloidoidea</taxon>
        <taxon>Strongyloididae</taxon>
        <taxon>Parastrongyloides</taxon>
    </lineage>
</organism>
<keyword evidence="3" id="KW-0732">Signal</keyword>
<evidence type="ECO:0000256" key="2">
    <source>
        <dbReference type="SAM" id="Phobius"/>
    </source>
</evidence>
<feature type="compositionally biased region" description="Low complexity" evidence="1">
    <location>
        <begin position="660"/>
        <end position="679"/>
    </location>
</feature>
<reference evidence="6" key="1">
    <citation type="submission" date="2017-02" db="UniProtKB">
        <authorList>
            <consortium name="WormBaseParasite"/>
        </authorList>
    </citation>
    <scope>IDENTIFICATION</scope>
</reference>
<dbReference type="Proteomes" id="UP000038045">
    <property type="component" value="Unplaced"/>
</dbReference>
<dbReference type="InterPro" id="IPR056005">
    <property type="entry name" value="DUF7583"/>
</dbReference>
<evidence type="ECO:0000256" key="3">
    <source>
        <dbReference type="SAM" id="SignalP"/>
    </source>
</evidence>